<keyword evidence="4 8" id="KW-0489">Methyltransferase</keyword>
<dbReference type="VEuPathDB" id="CryptoDB:Vbra_6817"/>
<feature type="binding site" evidence="8">
    <location>
        <position position="91"/>
    </location>
    <ligand>
        <name>S-adenosyl-L-methionine</name>
        <dbReference type="ChEBI" id="CHEBI:59789"/>
    </ligand>
</feature>
<reference evidence="13 14" key="1">
    <citation type="submission" date="2014-11" db="EMBL/GenBank/DDBJ databases">
        <authorList>
            <person name="Zhu J."/>
            <person name="Qi W."/>
            <person name="Song R."/>
        </authorList>
    </citation>
    <scope>NUCLEOTIDE SEQUENCE [LARGE SCALE GENOMIC DNA]</scope>
</reference>
<keyword evidence="6 8" id="KW-0949">S-adenosyl-L-methionine</keyword>
<evidence type="ECO:0000256" key="9">
    <source>
        <dbReference type="SAM" id="MobiDB-lite"/>
    </source>
</evidence>
<feature type="region of interest" description="Disordered" evidence="9">
    <location>
        <begin position="395"/>
        <end position="682"/>
    </location>
</feature>
<feature type="compositionally biased region" description="Basic residues" evidence="9">
    <location>
        <begin position="645"/>
        <end position="656"/>
    </location>
</feature>
<dbReference type="Pfam" id="PF07780">
    <property type="entry name" value="Spb1_C"/>
    <property type="match status" value="1"/>
</dbReference>
<evidence type="ECO:0000313" key="13">
    <source>
        <dbReference type="EMBL" id="CEL92359.1"/>
    </source>
</evidence>
<feature type="compositionally biased region" description="Basic and acidic residues" evidence="9">
    <location>
        <begin position="865"/>
        <end position="883"/>
    </location>
</feature>
<comment type="similarity">
    <text evidence="8">Belongs to the class I-like SAM-binding methyltransferase superfamily. RNA methyltransferase RlmE family. SPB1 subfamily.</text>
</comment>
<dbReference type="GO" id="GO:0000466">
    <property type="term" value="P:maturation of 5.8S rRNA from tricistronic rRNA transcript (SSU-rRNA, 5.8S rRNA, LSU-rRNA)"/>
    <property type="evidence" value="ECO:0007669"/>
    <property type="project" value="TreeGrafter"/>
</dbReference>
<dbReference type="GO" id="GO:0030687">
    <property type="term" value="C:preribosome, large subunit precursor"/>
    <property type="evidence" value="ECO:0007669"/>
    <property type="project" value="TreeGrafter"/>
</dbReference>
<feature type="active site" description="Proton acceptor" evidence="8">
    <location>
        <position position="156"/>
    </location>
</feature>
<dbReference type="InterPro" id="IPR012920">
    <property type="entry name" value="rRNA_MeTfrase_SPB1-like_C"/>
</dbReference>
<dbReference type="PhylomeDB" id="A0A0G4EA63"/>
<feature type="compositionally biased region" description="Basic and acidic residues" evidence="9">
    <location>
        <begin position="226"/>
        <end position="240"/>
    </location>
</feature>
<dbReference type="InterPro" id="IPR015507">
    <property type="entry name" value="rRNA-MeTfrase_E"/>
</dbReference>
<evidence type="ECO:0000259" key="12">
    <source>
        <dbReference type="Pfam" id="PF11861"/>
    </source>
</evidence>
<dbReference type="GO" id="GO:0008650">
    <property type="term" value="F:rRNA (uridine-2'-O-)-methyltransferase activity"/>
    <property type="evidence" value="ECO:0007669"/>
    <property type="project" value="TreeGrafter"/>
</dbReference>
<keyword evidence="2 8" id="KW-0690">Ribosome biogenesis</keyword>
<feature type="binding site" evidence="8">
    <location>
        <position position="116"/>
    </location>
    <ligand>
        <name>S-adenosyl-L-methionine</name>
        <dbReference type="ChEBI" id="CHEBI:59789"/>
    </ligand>
</feature>
<dbReference type="PANTHER" id="PTHR10920">
    <property type="entry name" value="RIBOSOMAL RNA METHYLTRANSFERASE"/>
    <property type="match status" value="1"/>
</dbReference>
<name>A0A0G4EA63_VITBC</name>
<feature type="binding site" evidence="8">
    <location>
        <position position="57"/>
    </location>
    <ligand>
        <name>S-adenosyl-L-methionine</name>
        <dbReference type="ChEBI" id="CHEBI:59789"/>
    </ligand>
</feature>
<comment type="catalytic activity">
    <reaction evidence="8">
        <text>a ribonucleotide in rRNA + S-adenosyl-L-methionine = a 2'-O-methylribonucleotide in rRNA + S-adenosyl-L-homocysteine + H(+)</text>
        <dbReference type="Rhea" id="RHEA:48628"/>
        <dbReference type="Rhea" id="RHEA-COMP:12164"/>
        <dbReference type="Rhea" id="RHEA-COMP:12165"/>
        <dbReference type="ChEBI" id="CHEBI:15378"/>
        <dbReference type="ChEBI" id="CHEBI:57856"/>
        <dbReference type="ChEBI" id="CHEBI:59789"/>
        <dbReference type="ChEBI" id="CHEBI:90675"/>
        <dbReference type="ChEBI" id="CHEBI:90676"/>
    </reaction>
</comment>
<keyword evidence="7 8" id="KW-0539">Nucleus</keyword>
<dbReference type="HAMAP" id="MF_01547">
    <property type="entry name" value="RNA_methyltr_E"/>
    <property type="match status" value="1"/>
</dbReference>
<dbReference type="Proteomes" id="UP000041254">
    <property type="component" value="Unassembled WGS sequence"/>
</dbReference>
<dbReference type="Pfam" id="PF11861">
    <property type="entry name" value="DUF3381"/>
    <property type="match status" value="1"/>
</dbReference>
<feature type="compositionally biased region" description="Acidic residues" evidence="9">
    <location>
        <begin position="357"/>
        <end position="380"/>
    </location>
</feature>
<dbReference type="EMBL" id="CDMY01000069">
    <property type="protein sequence ID" value="CEL92359.1"/>
    <property type="molecule type" value="Genomic_DNA"/>
</dbReference>
<dbReference type="InterPro" id="IPR002877">
    <property type="entry name" value="RNA_MeTrfase_FtsJ_dom"/>
</dbReference>
<feature type="compositionally biased region" description="Basic and acidic residues" evidence="9">
    <location>
        <begin position="574"/>
        <end position="596"/>
    </location>
</feature>
<feature type="compositionally biased region" description="Basic and acidic residues" evidence="9">
    <location>
        <begin position="809"/>
        <end position="829"/>
    </location>
</feature>
<dbReference type="InParanoid" id="A0A0G4EA63"/>
<dbReference type="Pfam" id="PF01728">
    <property type="entry name" value="FtsJ"/>
    <property type="match status" value="1"/>
</dbReference>
<evidence type="ECO:0000256" key="5">
    <source>
        <dbReference type="ARBA" id="ARBA00022679"/>
    </source>
</evidence>
<evidence type="ECO:0000256" key="4">
    <source>
        <dbReference type="ARBA" id="ARBA00022603"/>
    </source>
</evidence>
<feature type="binding site" evidence="8">
    <location>
        <position position="75"/>
    </location>
    <ligand>
        <name>S-adenosyl-L-methionine</name>
        <dbReference type="ChEBI" id="CHEBI:59789"/>
    </ligand>
</feature>
<dbReference type="InterPro" id="IPR028589">
    <property type="entry name" value="SPB1-like"/>
</dbReference>
<evidence type="ECO:0000256" key="7">
    <source>
        <dbReference type="ARBA" id="ARBA00023242"/>
    </source>
</evidence>
<evidence type="ECO:0000256" key="2">
    <source>
        <dbReference type="ARBA" id="ARBA00022517"/>
    </source>
</evidence>
<comment type="function">
    <text evidence="8">Probable methyltransferase involved in the maturation of rRNA and in the biogenesis of ribosomal subunits.</text>
</comment>
<feature type="domain" description="Ribosomal RNA methyltransferase SPB1-like C-terminal" evidence="11">
    <location>
        <begin position="686"/>
        <end position="879"/>
    </location>
</feature>
<keyword evidence="5 8" id="KW-0808">Transferase</keyword>
<evidence type="ECO:0000256" key="3">
    <source>
        <dbReference type="ARBA" id="ARBA00022552"/>
    </source>
</evidence>
<dbReference type="FunFam" id="3.40.50.150:FF:000004">
    <property type="entry name" value="AdoMet-dependent rRNA methyltransferase SPB1"/>
    <property type="match status" value="1"/>
</dbReference>
<feature type="compositionally biased region" description="Basic and acidic residues" evidence="9">
    <location>
        <begin position="482"/>
        <end position="515"/>
    </location>
</feature>
<evidence type="ECO:0000259" key="11">
    <source>
        <dbReference type="Pfam" id="PF07780"/>
    </source>
</evidence>
<keyword evidence="3 8" id="KW-0698">rRNA processing</keyword>
<dbReference type="InterPro" id="IPR024576">
    <property type="entry name" value="rRNA_MeTfrase_Spb1_DUF3381"/>
</dbReference>
<dbReference type="EC" id="2.1.1.-" evidence="8"/>
<feature type="domain" description="Ribosomal RNA methyltransferase FtsJ" evidence="10">
    <location>
        <begin position="23"/>
        <end position="199"/>
    </location>
</feature>
<dbReference type="GO" id="GO:0000463">
    <property type="term" value="P:maturation of LSU-rRNA from tricistronic rRNA transcript (SSU-rRNA, 5.8S rRNA, LSU-rRNA)"/>
    <property type="evidence" value="ECO:0007669"/>
    <property type="project" value="TreeGrafter"/>
</dbReference>
<keyword evidence="14" id="KW-1185">Reference proteome</keyword>
<dbReference type="Gene3D" id="3.40.50.150">
    <property type="entry name" value="Vaccinia Virus protein VP39"/>
    <property type="match status" value="1"/>
</dbReference>
<feature type="region of interest" description="Disordered" evidence="9">
    <location>
        <begin position="778"/>
        <end position="890"/>
    </location>
</feature>
<dbReference type="OrthoDB" id="1287559at2759"/>
<dbReference type="GO" id="GO:0005730">
    <property type="term" value="C:nucleolus"/>
    <property type="evidence" value="ECO:0007669"/>
    <property type="project" value="UniProtKB-SubCell"/>
</dbReference>
<feature type="binding site" evidence="8">
    <location>
        <position position="55"/>
    </location>
    <ligand>
        <name>S-adenosyl-L-methionine</name>
        <dbReference type="ChEBI" id="CHEBI:59789"/>
    </ligand>
</feature>
<comment type="subcellular location">
    <subcellularLocation>
        <location evidence="1 8">Nucleus</location>
        <location evidence="1 8">Nucleolus</location>
    </subcellularLocation>
</comment>
<evidence type="ECO:0000259" key="10">
    <source>
        <dbReference type="Pfam" id="PF01728"/>
    </source>
</evidence>
<feature type="domain" description="DUF3381" evidence="12">
    <location>
        <begin position="251"/>
        <end position="414"/>
    </location>
</feature>
<evidence type="ECO:0000313" key="14">
    <source>
        <dbReference type="Proteomes" id="UP000041254"/>
    </source>
</evidence>
<dbReference type="HAMAP" id="MF_03163">
    <property type="entry name" value="RNA_methyltr_E_SPB1"/>
    <property type="match status" value="1"/>
</dbReference>
<dbReference type="AlphaFoldDB" id="A0A0G4EA63"/>
<feature type="region of interest" description="Disordered" evidence="9">
    <location>
        <begin position="347"/>
        <end position="383"/>
    </location>
</feature>
<dbReference type="SUPFAM" id="SSF53335">
    <property type="entry name" value="S-adenosyl-L-methionine-dependent methyltransferases"/>
    <property type="match status" value="1"/>
</dbReference>
<accession>A0A0G4EA63</accession>
<sequence length="890" mass="100811">MTKKKTGKERLDKWYSLAKDQGYRARSAFKLIQLAKKHDFLSSATVCIDLCAAPGGWMQVAEKNMPVASTIIGVDLVPIKPIKGCATLQADITTAKCRQMLKKELGQQKADVVLHDGAPNVGTSWALDAYAQNELVLQAFKLACEFLKPNGTFITKVFRSSDYNSLLWVFHQLFRRVDATKPQASRAVSAEIYVLCLGFKAPAKIDPKFFDARFVFMDVGDADKNKDDATASEGKGREGAGRTSLADLIKQKGKRNRAGYEEGDDFRTVTVKEFIDSSSPASILVSSHKLLFTSPECDDIRDHELTTDEIRALCDDLKVLGKRDMTHLMKWRLRLVREKEKADRERRKAAKQALVEAEAELQEEGVCPEEEEVDQEDEESADRVDKELEALLESQYRHERAERRKQKEKEKKLAWRKKMSLSAVDKAGGSIDDQELFSLRPETQEALEEAPPDAPDGIYEDEADDVHPDAKAEGEEQDDSDYVTRLEQEMEESHAAQRDEKILRGAKDRSKERATRRQRVTAQWADEMRQFSSQLDMAAERERADQVMQDDSDEDELRHDGSGAGDEDAAAEADVSRDKQHREGMAADRWYSHDLFKSISTEDAGDARVARKRKRSVDDEMGVTDEDGIREVPDEDLPYIPLPEKKKRQLKKKREAAKKAAQQAARRLRGEADGPIDDDKADEFEEVPAEEVVGPKDQDELAEIQALGSLMVHKKSRMDLIDGAYHRYAFDDTALPTWFHEDEQMHNKPELPVSKEYMAQFRQKLKDINSRPIRKVAEAQARKRARAKKRMEKVKKQAQSIAESQELTEGSKARSIEKLMKKARGEERRKPKTYIVSRRSGGGTVAQGKGDGRKSKAAKGNVTVVDRRLKSDKRGRARIDMNRKSKGKKR</sequence>
<feature type="compositionally biased region" description="Basic residues" evidence="9">
    <location>
        <begin position="782"/>
        <end position="793"/>
    </location>
</feature>
<feature type="compositionally biased region" description="Basic and acidic residues" evidence="9">
    <location>
        <begin position="465"/>
        <end position="474"/>
    </location>
</feature>
<feature type="region of interest" description="Disordered" evidence="9">
    <location>
        <begin position="226"/>
        <end position="246"/>
    </location>
</feature>
<organism evidence="13 14">
    <name type="scientific">Vitrella brassicaformis (strain CCMP3155)</name>
    <dbReference type="NCBI Taxonomy" id="1169540"/>
    <lineage>
        <taxon>Eukaryota</taxon>
        <taxon>Sar</taxon>
        <taxon>Alveolata</taxon>
        <taxon>Colpodellida</taxon>
        <taxon>Vitrellaceae</taxon>
        <taxon>Vitrella</taxon>
    </lineage>
</organism>
<protein>
    <recommendedName>
        <fullName evidence="8">Putative rRNA methyltransferase</fullName>
        <ecNumber evidence="8">2.1.1.-</ecNumber>
    </recommendedName>
    <alternativeName>
        <fullName evidence="8">2'-O-ribose RNA methyltransferase SPB1 homolog</fullName>
    </alternativeName>
</protein>
<feature type="compositionally biased region" description="Polar residues" evidence="9">
    <location>
        <begin position="799"/>
        <end position="808"/>
    </location>
</feature>
<dbReference type="STRING" id="1169540.A0A0G4EA63"/>
<dbReference type="InterPro" id="IPR029063">
    <property type="entry name" value="SAM-dependent_MTases_sf"/>
</dbReference>
<dbReference type="OMA" id="QRKDKYY"/>
<evidence type="ECO:0000256" key="6">
    <source>
        <dbReference type="ARBA" id="ARBA00022691"/>
    </source>
</evidence>
<dbReference type="PANTHER" id="PTHR10920:SF13">
    <property type="entry name" value="PRE-RRNA 2'-O-RIBOSE RNA METHYLTRANSFERASE FTSJ3"/>
    <property type="match status" value="1"/>
</dbReference>
<evidence type="ECO:0000256" key="1">
    <source>
        <dbReference type="ARBA" id="ARBA00004604"/>
    </source>
</evidence>
<dbReference type="InterPro" id="IPR050082">
    <property type="entry name" value="RNA_methyltr_RlmE"/>
</dbReference>
<dbReference type="FunCoup" id="A0A0G4EA63">
    <property type="interactions" value="401"/>
</dbReference>
<proteinExistence type="inferred from homology"/>
<gene>
    <name evidence="13" type="ORF">Vbra_6817</name>
</gene>
<evidence type="ECO:0000256" key="8">
    <source>
        <dbReference type="HAMAP-Rule" id="MF_03163"/>
    </source>
</evidence>
<dbReference type="GO" id="GO:0016435">
    <property type="term" value="F:rRNA (guanine) methyltransferase activity"/>
    <property type="evidence" value="ECO:0007669"/>
    <property type="project" value="TreeGrafter"/>
</dbReference>
<feature type="compositionally biased region" description="Basic and acidic residues" evidence="9">
    <location>
        <begin position="395"/>
        <end position="413"/>
    </location>
</feature>